<dbReference type="GeneID" id="107886649"/>
<gene>
    <name evidence="2" type="primary">LOC107886649</name>
</gene>
<accession>A0A1U8HJE4</accession>
<organism evidence="1 2">
    <name type="scientific">Gossypium hirsutum</name>
    <name type="common">Upland cotton</name>
    <name type="synonym">Gossypium mexicanum</name>
    <dbReference type="NCBI Taxonomy" id="3635"/>
    <lineage>
        <taxon>Eukaryota</taxon>
        <taxon>Viridiplantae</taxon>
        <taxon>Streptophyta</taxon>
        <taxon>Embryophyta</taxon>
        <taxon>Tracheophyta</taxon>
        <taxon>Spermatophyta</taxon>
        <taxon>Magnoliopsida</taxon>
        <taxon>eudicotyledons</taxon>
        <taxon>Gunneridae</taxon>
        <taxon>Pentapetalae</taxon>
        <taxon>rosids</taxon>
        <taxon>malvids</taxon>
        <taxon>Malvales</taxon>
        <taxon>Malvaceae</taxon>
        <taxon>Malvoideae</taxon>
        <taxon>Gossypium</taxon>
    </lineage>
</organism>
<name>A0A1U8HJE4_GOSHI</name>
<keyword evidence="1" id="KW-1185">Reference proteome</keyword>
<dbReference type="KEGG" id="ghi:107886649"/>
<dbReference type="PaxDb" id="3635-A0A1U8HJE4"/>
<dbReference type="RefSeq" id="XP_016666176.1">
    <property type="nucleotide sequence ID" value="XM_016810687.2"/>
</dbReference>
<dbReference type="STRING" id="3635.A0A1U8HJE4"/>
<dbReference type="SMR" id="A0A1U8HJE4"/>
<proteinExistence type="predicted"/>
<reference evidence="1" key="1">
    <citation type="journal article" date="2020" name="Nat. Genet.">
        <title>Genomic diversifications of five Gossypium allopolyploid species and their impact on cotton improvement.</title>
        <authorList>
            <person name="Chen Z.J."/>
            <person name="Sreedasyam A."/>
            <person name="Ando A."/>
            <person name="Song Q."/>
            <person name="De Santiago L.M."/>
            <person name="Hulse-Kemp A.M."/>
            <person name="Ding M."/>
            <person name="Ye W."/>
            <person name="Kirkbride R.C."/>
            <person name="Jenkins J."/>
            <person name="Plott C."/>
            <person name="Lovell J."/>
            <person name="Lin Y.M."/>
            <person name="Vaughn R."/>
            <person name="Liu B."/>
            <person name="Simpson S."/>
            <person name="Scheffler B.E."/>
            <person name="Wen L."/>
            <person name="Saski C.A."/>
            <person name="Grover C.E."/>
            <person name="Hu G."/>
            <person name="Conover J.L."/>
            <person name="Carlson J.W."/>
            <person name="Shu S."/>
            <person name="Boston L.B."/>
            <person name="Williams M."/>
            <person name="Peterson D.G."/>
            <person name="McGee K."/>
            <person name="Jones D.C."/>
            <person name="Wendel J.F."/>
            <person name="Stelly D.M."/>
            <person name="Grimwood J."/>
            <person name="Schmutz J."/>
        </authorList>
    </citation>
    <scope>NUCLEOTIDE SEQUENCE [LARGE SCALE GENOMIC DNA]</scope>
    <source>
        <strain evidence="1">cv. TM-1</strain>
    </source>
</reference>
<evidence type="ECO:0000313" key="2">
    <source>
        <dbReference type="RefSeq" id="XP_016666176.1"/>
    </source>
</evidence>
<dbReference type="AlphaFoldDB" id="A0A1U8HJE4"/>
<dbReference type="Gene3D" id="3.40.50.1000">
    <property type="entry name" value="HAD superfamily/HAD-like"/>
    <property type="match status" value="1"/>
</dbReference>
<sequence>MKFLFRFISADPNRTMLRSLGRHQFSDLTGTKAKRNYADNVSEYNAVLASLNATRRPGVTAGKAAGMEVVAVPSVPKQAHLYISADEVINSLLDLQPEKDRGNFANRTLVYQWSRH</sequence>
<reference evidence="2" key="2">
    <citation type="submission" date="2025-08" db="UniProtKB">
        <authorList>
            <consortium name="RefSeq"/>
        </authorList>
    </citation>
    <scope>IDENTIFICATION</scope>
</reference>
<dbReference type="Proteomes" id="UP000818029">
    <property type="component" value="Chromosome A03"/>
</dbReference>
<evidence type="ECO:0000313" key="1">
    <source>
        <dbReference type="Proteomes" id="UP000818029"/>
    </source>
</evidence>
<protein>
    <submittedName>
        <fullName evidence="2">Uncharacterized protein isoform X1</fullName>
    </submittedName>
</protein>
<dbReference type="InterPro" id="IPR023214">
    <property type="entry name" value="HAD_sf"/>
</dbReference>